<protein>
    <recommendedName>
        <fullName evidence="4">Zn(2)-C6 fungal-type domain-containing protein</fullName>
    </recommendedName>
</protein>
<dbReference type="SMART" id="SM00906">
    <property type="entry name" value="Fungal_trans"/>
    <property type="match status" value="1"/>
</dbReference>
<accession>A0A167WPV7</accession>
<dbReference type="Pfam" id="PF04082">
    <property type="entry name" value="Fungal_trans"/>
    <property type="match status" value="1"/>
</dbReference>
<dbReference type="PANTHER" id="PTHR46910:SF38">
    <property type="entry name" value="ZN(2)-C6 FUNGAL-TYPE DOMAIN-CONTAINING PROTEIN"/>
    <property type="match status" value="1"/>
</dbReference>
<dbReference type="GO" id="GO:0000981">
    <property type="term" value="F:DNA-binding transcription factor activity, RNA polymerase II-specific"/>
    <property type="evidence" value="ECO:0007669"/>
    <property type="project" value="InterPro"/>
</dbReference>
<dbReference type="InterPro" id="IPR007219">
    <property type="entry name" value="XnlR_reg_dom"/>
</dbReference>
<evidence type="ECO:0000256" key="2">
    <source>
        <dbReference type="ARBA" id="ARBA00023242"/>
    </source>
</evidence>
<feature type="region of interest" description="Disordered" evidence="3">
    <location>
        <begin position="128"/>
        <end position="150"/>
    </location>
</feature>
<gene>
    <name evidence="5" type="ORF">FIBSPDRAFT_966553</name>
</gene>
<dbReference type="CDD" id="cd00067">
    <property type="entry name" value="GAL4"/>
    <property type="match status" value="1"/>
</dbReference>
<dbReference type="STRING" id="436010.A0A167WPV7"/>
<dbReference type="PANTHER" id="PTHR46910">
    <property type="entry name" value="TRANSCRIPTION FACTOR PDR1"/>
    <property type="match status" value="1"/>
</dbReference>
<keyword evidence="2" id="KW-0539">Nucleus</keyword>
<feature type="domain" description="Zn(2)-C6 fungal-type" evidence="4">
    <location>
        <begin position="23"/>
        <end position="56"/>
    </location>
</feature>
<dbReference type="SUPFAM" id="SSF57701">
    <property type="entry name" value="Zn2/Cys6 DNA-binding domain"/>
    <property type="match status" value="1"/>
</dbReference>
<dbReference type="InterPro" id="IPR050987">
    <property type="entry name" value="AtrR-like"/>
</dbReference>
<dbReference type="GO" id="GO:0008270">
    <property type="term" value="F:zinc ion binding"/>
    <property type="evidence" value="ECO:0007669"/>
    <property type="project" value="InterPro"/>
</dbReference>
<dbReference type="InterPro" id="IPR036864">
    <property type="entry name" value="Zn2-C6_fun-type_DNA-bd_sf"/>
</dbReference>
<dbReference type="EMBL" id="KV417792">
    <property type="protein sequence ID" value="KZP06345.1"/>
    <property type="molecule type" value="Genomic_DNA"/>
</dbReference>
<evidence type="ECO:0000313" key="6">
    <source>
        <dbReference type="Proteomes" id="UP000076532"/>
    </source>
</evidence>
<keyword evidence="6" id="KW-1185">Reference proteome</keyword>
<feature type="compositionally biased region" description="Low complexity" evidence="3">
    <location>
        <begin position="668"/>
        <end position="692"/>
    </location>
</feature>
<dbReference type="CDD" id="cd12148">
    <property type="entry name" value="fungal_TF_MHR"/>
    <property type="match status" value="1"/>
</dbReference>
<dbReference type="Gene3D" id="4.10.240.10">
    <property type="entry name" value="Zn(2)-C6 fungal-type DNA-binding domain"/>
    <property type="match status" value="1"/>
</dbReference>
<dbReference type="GO" id="GO:0006351">
    <property type="term" value="P:DNA-templated transcription"/>
    <property type="evidence" value="ECO:0007669"/>
    <property type="project" value="InterPro"/>
</dbReference>
<dbReference type="OrthoDB" id="4456959at2759"/>
<dbReference type="GO" id="GO:0003677">
    <property type="term" value="F:DNA binding"/>
    <property type="evidence" value="ECO:0007669"/>
    <property type="project" value="InterPro"/>
</dbReference>
<name>A0A167WPV7_9AGAM</name>
<dbReference type="AlphaFoldDB" id="A0A167WPV7"/>
<dbReference type="Proteomes" id="UP000076532">
    <property type="component" value="Unassembled WGS sequence"/>
</dbReference>
<evidence type="ECO:0000259" key="4">
    <source>
        <dbReference type="PROSITE" id="PS50048"/>
    </source>
</evidence>
<dbReference type="Pfam" id="PF00172">
    <property type="entry name" value="Zn_clus"/>
    <property type="match status" value="1"/>
</dbReference>
<organism evidence="5 6">
    <name type="scientific">Athelia psychrophila</name>
    <dbReference type="NCBI Taxonomy" id="1759441"/>
    <lineage>
        <taxon>Eukaryota</taxon>
        <taxon>Fungi</taxon>
        <taxon>Dikarya</taxon>
        <taxon>Basidiomycota</taxon>
        <taxon>Agaricomycotina</taxon>
        <taxon>Agaricomycetes</taxon>
        <taxon>Agaricomycetidae</taxon>
        <taxon>Atheliales</taxon>
        <taxon>Atheliaceae</taxon>
        <taxon>Athelia</taxon>
    </lineage>
</organism>
<evidence type="ECO:0000313" key="5">
    <source>
        <dbReference type="EMBL" id="KZP06345.1"/>
    </source>
</evidence>
<feature type="region of interest" description="Disordered" evidence="3">
    <location>
        <begin position="648"/>
        <end position="702"/>
    </location>
</feature>
<sequence>MSSGEDNYPDSGDANKKRRIQRACDICRRKKIRCDGGSMPGNKCSNCIAYSFSCTYVEAAKKRGPPKGYVEGLENRLEKMERLLTKIYPDGDFRKELDSDKPVWQRHMDIPSPGISSPSALHIHGIKTSNDDDDGLAPACGPPDSEDDDDDYAAIDYAAVDLKERLTQDHMNYRFFGKSSGVMLIQAALDLKNEYTGTVEQPNTPQIGQKRPEFWNVRPWELATVSTEIPEYDFPPPDLLADLMDLYFDTTNLLVPLLHRPTFEKGIANNLHYRSSGFGATVLLVCAIGSRYTSDLRVFLPNSTSLHTAGWKYFDQVQMVRKSLLAPPCLYDLQVYVLSVLFLQNSSAPQGCWTMIGIGVRMAQDVGAHRRKMYTTTVTADDELWKRAFWGLVLLDRWLSSILGRPCALQDEDFDLDYPVDCDDEYWDHPDPEQSFKQPPGKPSKITFFIVYLKLLQVLAFALRTIYSINKSKIILGFVGPKWEQHIVAELDSALNKWIDSVPDHLRWDPTREDMRFFNQSANLHVTYYHLQILIHRPFIPSPRKPSPLSFPSLAICTNAARSSSHVIDIHMKRTKQPMPQVQSAIFTAAIVLLLNIWGAKRAGMNADPKKEMAEVHRCLAVMKFGEKRFHSYGRLWDVICELASVGDLPLPEPSPGSSNKRVRDSDSPTTTASTTSSASSPPTLPDATATPPSDPNTFPLPMHSAELARLPLHGQTHFSPLPPGGSTDVTDSGVLNTPDEMWFSNLMNSTMHGQSAMPFIHNSLVPALGNPSSSAAPYHLDQTFYDQMGNGFPNYLAVPGGPGPQPIQAHGMNPPPLTDDTIAMWSNAPTGFELDDWGTYMSELSHGQQHTDTMPQQGY</sequence>
<dbReference type="SMART" id="SM00066">
    <property type="entry name" value="GAL4"/>
    <property type="match status" value="1"/>
</dbReference>
<dbReference type="InterPro" id="IPR001138">
    <property type="entry name" value="Zn2Cys6_DnaBD"/>
</dbReference>
<proteinExistence type="predicted"/>
<feature type="region of interest" description="Disordered" evidence="3">
    <location>
        <begin position="715"/>
        <end position="734"/>
    </location>
</feature>
<keyword evidence="1" id="KW-0479">Metal-binding</keyword>
<dbReference type="PROSITE" id="PS00463">
    <property type="entry name" value="ZN2_CY6_FUNGAL_1"/>
    <property type="match status" value="1"/>
</dbReference>
<evidence type="ECO:0000256" key="3">
    <source>
        <dbReference type="SAM" id="MobiDB-lite"/>
    </source>
</evidence>
<reference evidence="5 6" key="1">
    <citation type="journal article" date="2016" name="Mol. Biol. Evol.">
        <title>Comparative Genomics of Early-Diverging Mushroom-Forming Fungi Provides Insights into the Origins of Lignocellulose Decay Capabilities.</title>
        <authorList>
            <person name="Nagy L.G."/>
            <person name="Riley R."/>
            <person name="Tritt A."/>
            <person name="Adam C."/>
            <person name="Daum C."/>
            <person name="Floudas D."/>
            <person name="Sun H."/>
            <person name="Yadav J.S."/>
            <person name="Pangilinan J."/>
            <person name="Larsson K.H."/>
            <person name="Matsuura K."/>
            <person name="Barry K."/>
            <person name="Labutti K."/>
            <person name="Kuo R."/>
            <person name="Ohm R.A."/>
            <person name="Bhattacharya S.S."/>
            <person name="Shirouzu T."/>
            <person name="Yoshinaga Y."/>
            <person name="Martin F.M."/>
            <person name="Grigoriev I.V."/>
            <person name="Hibbett D.S."/>
        </authorList>
    </citation>
    <scope>NUCLEOTIDE SEQUENCE [LARGE SCALE GENOMIC DNA]</scope>
    <source>
        <strain evidence="5 6">CBS 109695</strain>
    </source>
</reference>
<evidence type="ECO:0000256" key="1">
    <source>
        <dbReference type="ARBA" id="ARBA00022723"/>
    </source>
</evidence>
<dbReference type="PROSITE" id="PS50048">
    <property type="entry name" value="ZN2_CY6_FUNGAL_2"/>
    <property type="match status" value="1"/>
</dbReference>
<dbReference type="CDD" id="cd15486">
    <property type="entry name" value="ZIP_Sip4"/>
    <property type="match status" value="1"/>
</dbReference>